<gene>
    <name evidence="3" type="ORF">Daesc_002101</name>
</gene>
<reference evidence="3 4" key="1">
    <citation type="journal article" date="2024" name="Front Chem Biol">
        <title>Unveiling the potential of Daldinia eschscholtzii MFLUCC 19-0629 through bioactivity and bioinformatics studies for enhanced sustainable agriculture production.</title>
        <authorList>
            <person name="Brooks S."/>
            <person name="Weaver J.A."/>
            <person name="Klomchit A."/>
            <person name="Alharthi S.A."/>
            <person name="Onlamun T."/>
            <person name="Nurani R."/>
            <person name="Vong T.K."/>
            <person name="Alberti F."/>
            <person name="Greco C."/>
        </authorList>
    </citation>
    <scope>NUCLEOTIDE SEQUENCE [LARGE SCALE GENOMIC DNA]</scope>
    <source>
        <strain evidence="3">MFLUCC 19-0629</strain>
    </source>
</reference>
<keyword evidence="1" id="KW-0175">Coiled coil</keyword>
<comment type="caution">
    <text evidence="3">The sequence shown here is derived from an EMBL/GenBank/DDBJ whole genome shotgun (WGS) entry which is preliminary data.</text>
</comment>
<feature type="compositionally biased region" description="Basic and acidic residues" evidence="2">
    <location>
        <begin position="1"/>
        <end position="17"/>
    </location>
</feature>
<evidence type="ECO:0000256" key="1">
    <source>
        <dbReference type="SAM" id="Coils"/>
    </source>
</evidence>
<evidence type="ECO:0000256" key="2">
    <source>
        <dbReference type="SAM" id="MobiDB-lite"/>
    </source>
</evidence>
<name>A0AAX6MVY2_9PEZI</name>
<feature type="region of interest" description="Disordered" evidence="2">
    <location>
        <begin position="210"/>
        <end position="388"/>
    </location>
</feature>
<feature type="compositionally biased region" description="Basic and acidic residues" evidence="2">
    <location>
        <begin position="45"/>
        <end position="73"/>
    </location>
</feature>
<protein>
    <recommendedName>
        <fullName evidence="5">RNA helicase</fullName>
    </recommendedName>
</protein>
<keyword evidence="4" id="KW-1185">Reference proteome</keyword>
<evidence type="ECO:0008006" key="5">
    <source>
        <dbReference type="Google" id="ProtNLM"/>
    </source>
</evidence>
<feature type="coiled-coil region" evidence="1">
    <location>
        <begin position="396"/>
        <end position="433"/>
    </location>
</feature>
<accession>A0AAX6MVY2</accession>
<dbReference type="PANTHER" id="PTHR34117:SF1">
    <property type="entry name" value="STYLE CELL-CYCLE INHIBITOR 1"/>
    <property type="match status" value="1"/>
</dbReference>
<evidence type="ECO:0000313" key="3">
    <source>
        <dbReference type="EMBL" id="KAK6956820.1"/>
    </source>
</evidence>
<proteinExistence type="predicted"/>
<feature type="compositionally biased region" description="Acidic residues" evidence="2">
    <location>
        <begin position="255"/>
        <end position="268"/>
    </location>
</feature>
<evidence type="ECO:0000313" key="4">
    <source>
        <dbReference type="Proteomes" id="UP001369815"/>
    </source>
</evidence>
<feature type="compositionally biased region" description="Basic residues" evidence="2">
    <location>
        <begin position="106"/>
        <end position="127"/>
    </location>
</feature>
<dbReference type="EMBL" id="JBANMG010000002">
    <property type="protein sequence ID" value="KAK6956820.1"/>
    <property type="molecule type" value="Genomic_DNA"/>
</dbReference>
<feature type="region of interest" description="Disordered" evidence="2">
    <location>
        <begin position="1"/>
        <end position="138"/>
    </location>
</feature>
<dbReference type="PANTHER" id="PTHR34117">
    <property type="entry name" value="STYLE CELL-CYCLE INHIBITOR 1"/>
    <property type="match status" value="1"/>
</dbReference>
<dbReference type="InterPro" id="IPR044688">
    <property type="entry name" value="SCI-1-like"/>
</dbReference>
<feature type="compositionally biased region" description="Low complexity" evidence="2">
    <location>
        <begin position="96"/>
        <end position="105"/>
    </location>
</feature>
<dbReference type="AlphaFoldDB" id="A0AAX6MVY2"/>
<feature type="compositionally biased region" description="Basic and acidic residues" evidence="2">
    <location>
        <begin position="302"/>
        <end position="370"/>
    </location>
</feature>
<dbReference type="Proteomes" id="UP001369815">
    <property type="component" value="Unassembled WGS sequence"/>
</dbReference>
<sequence length="452" mass="52495">MADASGYRDRGLGDNRRHSNHKRTRGEIRGGDKDELDDAKRVKRRYGDYERGNGEGREHRYDESRHSSRRSDSVSRQNNLSLREGREEYHSKTSFPSRRSPSTSSARHHRSSDHHHHHHHHHHRHRCSSTPSTRTPNELPLGARALVRSDFETFKPLFAQYLEVQKRKDITALDEREVKGRWKSFIGKWNRGELAEGWYSPETLLEATKAGFGGSTGTRSATEDRNITVKSPSERPSGYSRERSREDEGSIYFAGEEEDEDEDDDDEYGPTLPGSAPAHSHLRDQFDATRSTKHGPGIPSRQDLDLRRENAEEERMQRISDLRLERKADRAEQRARLEELVPRAEPGTRERRLEKKREVNEKMRGFREKSPGAIGEVGEAELMGGGGDDSIAEYKRLKAAAERRKTEREIRREEEARIRAAEREDRVREYRKKEEDTMEVLRRIARERFGSR</sequence>
<organism evidence="3 4">
    <name type="scientific">Daldinia eschscholtzii</name>
    <dbReference type="NCBI Taxonomy" id="292717"/>
    <lineage>
        <taxon>Eukaryota</taxon>
        <taxon>Fungi</taxon>
        <taxon>Dikarya</taxon>
        <taxon>Ascomycota</taxon>
        <taxon>Pezizomycotina</taxon>
        <taxon>Sordariomycetes</taxon>
        <taxon>Xylariomycetidae</taxon>
        <taxon>Xylariales</taxon>
        <taxon>Hypoxylaceae</taxon>
        <taxon>Daldinia</taxon>
    </lineage>
</organism>